<dbReference type="RefSeq" id="WP_157803839.1">
    <property type="nucleotide sequence ID" value="NZ_PGTZ01000010.1"/>
</dbReference>
<evidence type="ECO:0000313" key="6">
    <source>
        <dbReference type="Proteomes" id="UP000231586"/>
    </source>
</evidence>
<sequence length="199" mass="21586">MSDLGTLYGGLTGKSKADFTGGSAPFITYMNVFSNLATDLDADALVEVGPNERQTAVAYGDVLFTASSESREEVGMASAVVREPSRPTYLNSFCFGFRPNSTADLDPEFAKHLFRAPVMRDQIVKTANGVTRINISKAPFGKMAVPLPDVEEQKHIAAVLDQFDALVNDLSSGLPAEIAARRQQYAHYRDTLLSFKEAA</sequence>
<keyword evidence="2" id="KW-0680">Restriction system</keyword>
<dbReference type="Proteomes" id="UP000231586">
    <property type="component" value="Unassembled WGS sequence"/>
</dbReference>
<comment type="caution">
    <text evidence="5">The sequence shown here is derived from an EMBL/GenBank/DDBJ whole genome shotgun (WGS) entry which is preliminary data.</text>
</comment>
<dbReference type="PANTHER" id="PTHR30408:SF12">
    <property type="entry name" value="TYPE I RESTRICTION ENZYME MJAVIII SPECIFICITY SUBUNIT"/>
    <property type="match status" value="1"/>
</dbReference>
<evidence type="ECO:0000256" key="3">
    <source>
        <dbReference type="ARBA" id="ARBA00023125"/>
    </source>
</evidence>
<dbReference type="OrthoDB" id="3197085at2"/>
<organism evidence="5 6">
    <name type="scientific">Luteimicrobium subarcticum</name>
    <dbReference type="NCBI Taxonomy" id="620910"/>
    <lineage>
        <taxon>Bacteria</taxon>
        <taxon>Bacillati</taxon>
        <taxon>Actinomycetota</taxon>
        <taxon>Actinomycetes</taxon>
        <taxon>Micrococcales</taxon>
        <taxon>Luteimicrobium</taxon>
    </lineage>
</organism>
<evidence type="ECO:0000259" key="4">
    <source>
        <dbReference type="Pfam" id="PF01420"/>
    </source>
</evidence>
<dbReference type="GO" id="GO:0003677">
    <property type="term" value="F:DNA binding"/>
    <property type="evidence" value="ECO:0007669"/>
    <property type="project" value="UniProtKB-KW"/>
</dbReference>
<gene>
    <name evidence="5" type="ORF">CLV34_2574</name>
</gene>
<dbReference type="AlphaFoldDB" id="A0A2M8W6Y3"/>
<feature type="domain" description="Type I restriction modification DNA specificity" evidence="4">
    <location>
        <begin position="3"/>
        <end position="178"/>
    </location>
</feature>
<keyword evidence="6" id="KW-1185">Reference proteome</keyword>
<dbReference type="InterPro" id="IPR052021">
    <property type="entry name" value="Type-I_RS_S_subunit"/>
</dbReference>
<reference evidence="5 6" key="1">
    <citation type="submission" date="2017-11" db="EMBL/GenBank/DDBJ databases">
        <title>Genomic Encyclopedia of Archaeal and Bacterial Type Strains, Phase II (KMG-II): From Individual Species to Whole Genera.</title>
        <authorList>
            <person name="Goeker M."/>
        </authorList>
    </citation>
    <scope>NUCLEOTIDE SEQUENCE [LARGE SCALE GENOMIC DNA]</scope>
    <source>
        <strain evidence="5 6">DSM 22413</strain>
    </source>
</reference>
<keyword evidence="3" id="KW-0238">DNA-binding</keyword>
<name>A0A2M8W6Y3_9MICO</name>
<dbReference type="InterPro" id="IPR044946">
    <property type="entry name" value="Restrct_endonuc_typeI_TRD_sf"/>
</dbReference>
<dbReference type="PANTHER" id="PTHR30408">
    <property type="entry name" value="TYPE-1 RESTRICTION ENZYME ECOKI SPECIFICITY PROTEIN"/>
    <property type="match status" value="1"/>
</dbReference>
<dbReference type="SUPFAM" id="SSF116734">
    <property type="entry name" value="DNA methylase specificity domain"/>
    <property type="match status" value="1"/>
</dbReference>
<dbReference type="GO" id="GO:0009307">
    <property type="term" value="P:DNA restriction-modification system"/>
    <property type="evidence" value="ECO:0007669"/>
    <property type="project" value="UniProtKB-KW"/>
</dbReference>
<dbReference type="InterPro" id="IPR000055">
    <property type="entry name" value="Restrct_endonuc_typeI_TRD"/>
</dbReference>
<protein>
    <submittedName>
        <fullName evidence="5">Type I restriction modification DNA specificity protein</fullName>
    </submittedName>
</protein>
<comment type="similarity">
    <text evidence="1">Belongs to the type-I restriction system S methylase family.</text>
</comment>
<evidence type="ECO:0000256" key="2">
    <source>
        <dbReference type="ARBA" id="ARBA00022747"/>
    </source>
</evidence>
<dbReference type="Gene3D" id="3.90.220.20">
    <property type="entry name" value="DNA methylase specificity domains"/>
    <property type="match status" value="1"/>
</dbReference>
<dbReference type="EMBL" id="PGTZ01000010">
    <property type="protein sequence ID" value="PJI86654.1"/>
    <property type="molecule type" value="Genomic_DNA"/>
</dbReference>
<evidence type="ECO:0000256" key="1">
    <source>
        <dbReference type="ARBA" id="ARBA00010923"/>
    </source>
</evidence>
<evidence type="ECO:0000313" key="5">
    <source>
        <dbReference type="EMBL" id="PJI86654.1"/>
    </source>
</evidence>
<accession>A0A2M8W6Y3</accession>
<dbReference type="Pfam" id="PF01420">
    <property type="entry name" value="Methylase_S"/>
    <property type="match status" value="1"/>
</dbReference>
<proteinExistence type="inferred from homology"/>